<reference evidence="14 15" key="1">
    <citation type="submission" date="2019-11" db="EMBL/GenBank/DDBJ databases">
        <title>Draft genome sequence of Blautia luti DSM 14534T, isolated from human stool.</title>
        <authorList>
            <person name="Ortiz R."/>
            <person name="Melis-Arcos F."/>
            <person name="Covarrubias P."/>
            <person name="Cardenas J.P."/>
            <person name="Perez-Donoso J."/>
            <person name="Almonacid D."/>
        </authorList>
    </citation>
    <scope>NUCLEOTIDE SEQUENCE [LARGE SCALE GENOMIC DNA]</scope>
    <source>
        <strain evidence="14 15">DSM 14534</strain>
    </source>
</reference>
<dbReference type="GO" id="GO:0004326">
    <property type="term" value="F:tetrahydrofolylpolyglutamate synthase activity"/>
    <property type="evidence" value="ECO:0007669"/>
    <property type="project" value="UniProtKB-EC"/>
</dbReference>
<evidence type="ECO:0000256" key="4">
    <source>
        <dbReference type="ARBA" id="ARBA00022598"/>
    </source>
</evidence>
<dbReference type="Gene3D" id="3.40.1190.10">
    <property type="entry name" value="Mur-like, catalytic domain"/>
    <property type="match status" value="1"/>
</dbReference>
<keyword evidence="7 11" id="KW-0067">ATP-binding</keyword>
<keyword evidence="8" id="KW-0460">Magnesium</keyword>
<evidence type="ECO:0000256" key="10">
    <source>
        <dbReference type="ARBA" id="ARBA00047493"/>
    </source>
</evidence>
<comment type="caution">
    <text evidence="14">The sequence shown here is derived from an EMBL/GenBank/DDBJ whole genome shotgun (WGS) entry which is preliminary data.</text>
</comment>
<name>A0A844GHR6_9FIRM</name>
<dbReference type="InterPro" id="IPR001645">
    <property type="entry name" value="Folylpolyglutamate_synth"/>
</dbReference>
<dbReference type="Proteomes" id="UP000437824">
    <property type="component" value="Unassembled WGS sequence"/>
</dbReference>
<protein>
    <recommendedName>
        <fullName evidence="3">tetrahydrofolate synthase</fullName>
        <ecNumber evidence="3">6.3.2.17</ecNumber>
    </recommendedName>
    <alternativeName>
        <fullName evidence="9">Tetrahydrofolylpolyglutamate synthase</fullName>
    </alternativeName>
</protein>
<dbReference type="PROSITE" id="PS01011">
    <property type="entry name" value="FOLYLPOLYGLU_SYNT_1"/>
    <property type="match status" value="1"/>
</dbReference>
<dbReference type="InterPro" id="IPR036615">
    <property type="entry name" value="Mur_ligase_C_dom_sf"/>
</dbReference>
<comment type="catalytic activity">
    <reaction evidence="10">
        <text>(6S)-5,6,7,8-tetrahydrofolyl-(gamma-L-Glu)(n) + L-glutamate + ATP = (6S)-5,6,7,8-tetrahydrofolyl-(gamma-L-Glu)(n+1) + ADP + phosphate + H(+)</text>
        <dbReference type="Rhea" id="RHEA:10580"/>
        <dbReference type="Rhea" id="RHEA-COMP:14738"/>
        <dbReference type="Rhea" id="RHEA-COMP:14740"/>
        <dbReference type="ChEBI" id="CHEBI:15378"/>
        <dbReference type="ChEBI" id="CHEBI:29985"/>
        <dbReference type="ChEBI" id="CHEBI:30616"/>
        <dbReference type="ChEBI" id="CHEBI:43474"/>
        <dbReference type="ChEBI" id="CHEBI:141005"/>
        <dbReference type="ChEBI" id="CHEBI:456216"/>
        <dbReference type="EC" id="6.3.2.17"/>
    </reaction>
</comment>
<dbReference type="InterPro" id="IPR013221">
    <property type="entry name" value="Mur_ligase_cen"/>
</dbReference>
<dbReference type="EC" id="6.3.2.17" evidence="3"/>
<evidence type="ECO:0000256" key="5">
    <source>
        <dbReference type="ARBA" id="ARBA00022723"/>
    </source>
</evidence>
<dbReference type="Pfam" id="PF08245">
    <property type="entry name" value="Mur_ligase_M"/>
    <property type="match status" value="1"/>
</dbReference>
<dbReference type="RefSeq" id="WP_154779688.1">
    <property type="nucleotide sequence ID" value="NZ_WMBC01000002.1"/>
</dbReference>
<dbReference type="FunFam" id="3.40.1190.10:FF:000011">
    <property type="entry name" value="Folylpolyglutamate synthase/dihydrofolate synthase"/>
    <property type="match status" value="1"/>
</dbReference>
<comment type="similarity">
    <text evidence="2 11">Belongs to the folylpolyglutamate synthase family.</text>
</comment>
<dbReference type="AlphaFoldDB" id="A0A844GHR6"/>
<evidence type="ECO:0000256" key="7">
    <source>
        <dbReference type="ARBA" id="ARBA00022840"/>
    </source>
</evidence>
<evidence type="ECO:0000259" key="13">
    <source>
        <dbReference type="Pfam" id="PF08245"/>
    </source>
</evidence>
<evidence type="ECO:0000256" key="8">
    <source>
        <dbReference type="ARBA" id="ARBA00022842"/>
    </source>
</evidence>
<dbReference type="PIRSF" id="PIRSF001563">
    <property type="entry name" value="Folylpolyglu_synth"/>
    <property type="match status" value="1"/>
</dbReference>
<evidence type="ECO:0000256" key="3">
    <source>
        <dbReference type="ARBA" id="ARBA00013025"/>
    </source>
</evidence>
<evidence type="ECO:0000259" key="12">
    <source>
        <dbReference type="Pfam" id="PF02875"/>
    </source>
</evidence>
<feature type="domain" description="Mur ligase C-terminal" evidence="12">
    <location>
        <begin position="293"/>
        <end position="413"/>
    </location>
</feature>
<evidence type="ECO:0000313" key="14">
    <source>
        <dbReference type="EMBL" id="MTD60270.1"/>
    </source>
</evidence>
<dbReference type="InterPro" id="IPR004101">
    <property type="entry name" value="Mur_ligase_C"/>
</dbReference>
<dbReference type="GO" id="GO:0046872">
    <property type="term" value="F:metal ion binding"/>
    <property type="evidence" value="ECO:0007669"/>
    <property type="project" value="UniProtKB-KW"/>
</dbReference>
<feature type="domain" description="Mur ligase central" evidence="13">
    <location>
        <begin position="45"/>
        <end position="266"/>
    </location>
</feature>
<dbReference type="GO" id="GO:0005524">
    <property type="term" value="F:ATP binding"/>
    <property type="evidence" value="ECO:0007669"/>
    <property type="project" value="UniProtKB-KW"/>
</dbReference>
<keyword evidence="4 11" id="KW-0436">Ligase</keyword>
<dbReference type="NCBIfam" id="TIGR01499">
    <property type="entry name" value="folC"/>
    <property type="match status" value="1"/>
</dbReference>
<dbReference type="InterPro" id="IPR018109">
    <property type="entry name" value="Folylpolyglutamate_synth_CS"/>
</dbReference>
<evidence type="ECO:0000256" key="11">
    <source>
        <dbReference type="PIRNR" id="PIRNR001563"/>
    </source>
</evidence>
<comment type="cofactor">
    <cofactor evidence="1">
        <name>Mg(2+)</name>
        <dbReference type="ChEBI" id="CHEBI:18420"/>
    </cofactor>
</comment>
<keyword evidence="6 11" id="KW-0547">Nucleotide-binding</keyword>
<dbReference type="PANTHER" id="PTHR11136:SF0">
    <property type="entry name" value="DIHYDROFOLATE SYNTHETASE-RELATED"/>
    <property type="match status" value="1"/>
</dbReference>
<dbReference type="Pfam" id="PF02875">
    <property type="entry name" value="Mur_ligase_C"/>
    <property type="match status" value="1"/>
</dbReference>
<dbReference type="GO" id="GO:0005737">
    <property type="term" value="C:cytoplasm"/>
    <property type="evidence" value="ECO:0007669"/>
    <property type="project" value="TreeGrafter"/>
</dbReference>
<dbReference type="Gene3D" id="3.90.190.20">
    <property type="entry name" value="Mur ligase, C-terminal domain"/>
    <property type="match status" value="1"/>
</dbReference>
<accession>A0A844GHR6</accession>
<dbReference type="PROSITE" id="PS01012">
    <property type="entry name" value="FOLYLPOLYGLU_SYNT_2"/>
    <property type="match status" value="1"/>
</dbReference>
<evidence type="ECO:0000256" key="6">
    <source>
        <dbReference type="ARBA" id="ARBA00022741"/>
    </source>
</evidence>
<dbReference type="SUPFAM" id="SSF53244">
    <property type="entry name" value="MurD-like peptide ligases, peptide-binding domain"/>
    <property type="match status" value="1"/>
</dbReference>
<evidence type="ECO:0000313" key="15">
    <source>
        <dbReference type="Proteomes" id="UP000437824"/>
    </source>
</evidence>
<evidence type="ECO:0000256" key="9">
    <source>
        <dbReference type="ARBA" id="ARBA00030592"/>
    </source>
</evidence>
<dbReference type="EMBL" id="WMBC01000002">
    <property type="protein sequence ID" value="MTD60270.1"/>
    <property type="molecule type" value="Genomic_DNA"/>
</dbReference>
<proteinExistence type="inferred from homology"/>
<dbReference type="PANTHER" id="PTHR11136">
    <property type="entry name" value="FOLYLPOLYGLUTAMATE SYNTHASE-RELATED"/>
    <property type="match status" value="1"/>
</dbReference>
<evidence type="ECO:0000256" key="2">
    <source>
        <dbReference type="ARBA" id="ARBA00008276"/>
    </source>
</evidence>
<sequence length="435" mass="48237">MNYQESREYIDRVTREIPSVLGLDHMREMMKRLGNPQDDLKYVHVAGTNGKGSVIAFLYSVLSEAGYRVGRYVSPTLYSYRGRMEISGKRISRDSFAAYMTQVADVIAAMTEDGYPHPTAFEIETAVAFLFFRNENCDLVLLEVGMGGNLDATNIIKNTMLSVLVSISMDHMSFLGNTLGEIAEKKAGIIKENSHVVTSLQKKEAMDVICSQCEKCHAECVVADPGKAQVLAESCLGQTLLYEGEKYEIPLAGVYQKENAVVALNALKVLDTLGFASTPEQKKAGMKHTVWNGRFTVLCTEPLFVVDGAHNPAAADMMAASIEHYFKGKRLIYIMGVFGDKDYRSVVAKTVPYADKILTIQTPNNERALPAAKLAETVKEFHKDVQARESIEQAVETAFRLAHKEDVILAFGSLSFIGEMTDLVEKEKKREGKQK</sequence>
<dbReference type="SUPFAM" id="SSF53623">
    <property type="entry name" value="MurD-like peptide ligases, catalytic domain"/>
    <property type="match status" value="1"/>
</dbReference>
<organism evidence="14 15">
    <name type="scientific">Blautia luti DSM 14534 = JCM 17040</name>
    <dbReference type="NCBI Taxonomy" id="649762"/>
    <lineage>
        <taxon>Bacteria</taxon>
        <taxon>Bacillati</taxon>
        <taxon>Bacillota</taxon>
        <taxon>Clostridia</taxon>
        <taxon>Lachnospirales</taxon>
        <taxon>Lachnospiraceae</taxon>
        <taxon>Blautia</taxon>
    </lineage>
</organism>
<evidence type="ECO:0000256" key="1">
    <source>
        <dbReference type="ARBA" id="ARBA00001946"/>
    </source>
</evidence>
<dbReference type="GO" id="GO:0008841">
    <property type="term" value="F:dihydrofolate synthase activity"/>
    <property type="evidence" value="ECO:0007669"/>
    <property type="project" value="TreeGrafter"/>
</dbReference>
<dbReference type="InterPro" id="IPR036565">
    <property type="entry name" value="Mur-like_cat_sf"/>
</dbReference>
<keyword evidence="5" id="KW-0479">Metal-binding</keyword>
<gene>
    <name evidence="14" type="ORF">GKZ57_03085</name>
</gene>